<evidence type="ECO:0000313" key="5">
    <source>
        <dbReference type="EMBL" id="BBM87873.1"/>
    </source>
</evidence>
<dbReference type="OrthoDB" id="253793at2"/>
<accession>A0A5S9F771</accession>
<evidence type="ECO:0000259" key="4">
    <source>
        <dbReference type="PROSITE" id="PS50042"/>
    </source>
</evidence>
<evidence type="ECO:0000256" key="3">
    <source>
        <dbReference type="SAM" id="SignalP"/>
    </source>
</evidence>
<reference evidence="5 6" key="1">
    <citation type="submission" date="2019-08" db="EMBL/GenBank/DDBJ databases">
        <title>Complete genome sequence of Candidatus Uab amorphum.</title>
        <authorList>
            <person name="Shiratori T."/>
            <person name="Suzuki S."/>
            <person name="Kakizawa Y."/>
            <person name="Ishida K."/>
        </authorList>
    </citation>
    <scope>NUCLEOTIDE SEQUENCE [LARGE SCALE GENOMIC DNA]</scope>
    <source>
        <strain evidence="5 6">SRT547</strain>
    </source>
</reference>
<organism evidence="5 6">
    <name type="scientific">Uabimicrobium amorphum</name>
    <dbReference type="NCBI Taxonomy" id="2596890"/>
    <lineage>
        <taxon>Bacteria</taxon>
        <taxon>Pseudomonadati</taxon>
        <taxon>Planctomycetota</taxon>
        <taxon>Candidatus Uabimicrobiia</taxon>
        <taxon>Candidatus Uabimicrobiales</taxon>
        <taxon>Candidatus Uabimicrobiaceae</taxon>
        <taxon>Candidatus Uabimicrobium</taxon>
    </lineage>
</organism>
<proteinExistence type="predicted"/>
<sequence length="629" mass="70700">MKRILYLIFALSVALHAQEKSFDLLNALPQKTLAVVWCPSVDDVKTAFLKSDLYQLYQEEEVQQFLAPMMDKFGPEMQHEIGKELSKINRETGSNITLDTLLNAVKGQVTLAVTGVNPANRKIPINFAAAIEFSEEVRQIIERLVAPQTQEQKLQNVVVRRGPMPGCFVFEGNTLVVASSTELMDQLYGEKQGLRHSEQFANVYKRITPEGEVTTFACFLNTKEAWNFAKQAIPPHIDMMLERAAVYSMESIAFSSNFAGRNIHSYGFLHLPHGKEGFFKLFPHTKMDVVANAKKVPDTAMSFTCGNVDFAGFMQEVQNILRLLDPKGQMGLMQQYEQGLQMLKQNMNLDMEQFAKALHGVAAQASILPRRGLLPSSIAVYTVGDNDSLQNSLQSMANLLQLQIKSVERDGYTLNYFSAPLGKLGTNPFDPRNTMRNPMQMVVSSIANAFSGMAYVIHDGHFYFSDSAQALQRHMAWQKDAKNTLADDADFQESIKSVSSDSTGVLYLNQKTLVARWWNTAIQFLRIFEGVLKKEKIPFHSALLPSHDTLTRHLGRAVFEFGSNEDGLYFAHKGQLEVILMGAAVVGIGAAIAVPAILRGKPRQKRFEMKKPERKYDTKKEHHKKYDKK</sequence>
<keyword evidence="3" id="KW-0732">Signal</keyword>
<feature type="region of interest" description="Disordered" evidence="1">
    <location>
        <begin position="604"/>
        <end position="629"/>
    </location>
</feature>
<dbReference type="Proteomes" id="UP000326354">
    <property type="component" value="Chromosome"/>
</dbReference>
<feature type="transmembrane region" description="Helical" evidence="2">
    <location>
        <begin position="578"/>
        <end position="598"/>
    </location>
</feature>
<dbReference type="Pfam" id="PF11832">
    <property type="entry name" value="DUF3352"/>
    <property type="match status" value="1"/>
</dbReference>
<dbReference type="PROSITE" id="PS50042">
    <property type="entry name" value="CNMP_BINDING_3"/>
    <property type="match status" value="1"/>
</dbReference>
<dbReference type="EMBL" id="AP019860">
    <property type="protein sequence ID" value="BBM87873.1"/>
    <property type="molecule type" value="Genomic_DNA"/>
</dbReference>
<feature type="signal peptide" evidence="3">
    <location>
        <begin position="1"/>
        <end position="17"/>
    </location>
</feature>
<dbReference type="InterPro" id="IPR000595">
    <property type="entry name" value="cNMP-bd_dom"/>
</dbReference>
<gene>
    <name evidence="5" type="ORF">UABAM_06288</name>
</gene>
<feature type="domain" description="Cyclic nucleotide-binding" evidence="4">
    <location>
        <begin position="527"/>
        <end position="603"/>
    </location>
</feature>
<evidence type="ECO:0000256" key="1">
    <source>
        <dbReference type="SAM" id="MobiDB-lite"/>
    </source>
</evidence>
<dbReference type="AlphaFoldDB" id="A0A5S9F771"/>
<dbReference type="RefSeq" id="WP_151971866.1">
    <property type="nucleotide sequence ID" value="NZ_AP019860.1"/>
</dbReference>
<dbReference type="KEGG" id="uam:UABAM_06288"/>
<keyword evidence="6" id="KW-1185">Reference proteome</keyword>
<keyword evidence="2" id="KW-0812">Transmembrane</keyword>
<evidence type="ECO:0000313" key="6">
    <source>
        <dbReference type="Proteomes" id="UP000326354"/>
    </source>
</evidence>
<evidence type="ECO:0000256" key="2">
    <source>
        <dbReference type="SAM" id="Phobius"/>
    </source>
</evidence>
<keyword evidence="2" id="KW-0472">Membrane</keyword>
<name>A0A5S9F771_UABAM</name>
<keyword evidence="2" id="KW-1133">Transmembrane helix</keyword>
<dbReference type="InterPro" id="IPR021787">
    <property type="entry name" value="DUF3352"/>
</dbReference>
<feature type="chain" id="PRO_5024868001" description="Cyclic nucleotide-binding domain-containing protein" evidence="3">
    <location>
        <begin position="18"/>
        <end position="629"/>
    </location>
</feature>
<protein>
    <recommendedName>
        <fullName evidence="4">Cyclic nucleotide-binding domain-containing protein</fullName>
    </recommendedName>
</protein>
<feature type="compositionally biased region" description="Basic and acidic residues" evidence="1">
    <location>
        <begin position="605"/>
        <end position="620"/>
    </location>
</feature>